<dbReference type="Pfam" id="PF00196">
    <property type="entry name" value="GerE"/>
    <property type="match status" value="1"/>
</dbReference>
<dbReference type="Gene3D" id="3.40.50.2300">
    <property type="match status" value="1"/>
</dbReference>
<dbReference type="PROSITE" id="PS50043">
    <property type="entry name" value="HTH_LUXR_2"/>
    <property type="match status" value="1"/>
</dbReference>
<feature type="domain" description="Response regulatory" evidence="5">
    <location>
        <begin position="4"/>
        <end position="118"/>
    </location>
</feature>
<dbReference type="InterPro" id="IPR058245">
    <property type="entry name" value="NreC/VraR/RcsB-like_REC"/>
</dbReference>
<sequence length="211" mass="23696">MHSKLLLFEKDEKLRESLKAVLESGGEYVVLGAYENVKDIAAILRLEKPDLVILDAGMPEGITAISIIKKERPETLVLIYTSVLDEEKLFKCFCQGANGFLLKNTSLIEVYEGVNELRDGGAPMSPAAAKLVLESFRKPSKKNEENYNLTDREIEVLKLLIKGLSVKRIASELNMAFETSRSHLRNIYQKLNVHCGKEAIAKVFTEKINLK</sequence>
<dbReference type="CDD" id="cd06170">
    <property type="entry name" value="LuxR_C_like"/>
    <property type="match status" value="1"/>
</dbReference>
<dbReference type="Proteomes" id="UP000199153">
    <property type="component" value="Unassembled WGS sequence"/>
</dbReference>
<dbReference type="InterPro" id="IPR000792">
    <property type="entry name" value="Tscrpt_reg_LuxR_C"/>
</dbReference>
<feature type="domain" description="HTH luxR-type" evidence="4">
    <location>
        <begin position="142"/>
        <end position="207"/>
    </location>
</feature>
<dbReference type="PANTHER" id="PTHR43214">
    <property type="entry name" value="TWO-COMPONENT RESPONSE REGULATOR"/>
    <property type="match status" value="1"/>
</dbReference>
<dbReference type="PANTHER" id="PTHR43214:SF43">
    <property type="entry name" value="TWO-COMPONENT RESPONSE REGULATOR"/>
    <property type="match status" value="1"/>
</dbReference>
<dbReference type="SMART" id="SM00448">
    <property type="entry name" value="REC"/>
    <property type="match status" value="1"/>
</dbReference>
<keyword evidence="1 3" id="KW-0597">Phosphoprotein</keyword>
<dbReference type="SUPFAM" id="SSF52172">
    <property type="entry name" value="CheY-like"/>
    <property type="match status" value="1"/>
</dbReference>
<dbReference type="OrthoDB" id="9797341at2"/>
<accession>A0A1I5BAD7</accession>
<evidence type="ECO:0000313" key="6">
    <source>
        <dbReference type="EMBL" id="SFN71688.1"/>
    </source>
</evidence>
<protein>
    <submittedName>
        <fullName evidence="6">DNA-binding response regulator, NarL/FixJ family, contains REC and HTH domains</fullName>
    </submittedName>
</protein>
<evidence type="ECO:0000256" key="2">
    <source>
        <dbReference type="ARBA" id="ARBA00023125"/>
    </source>
</evidence>
<dbReference type="SUPFAM" id="SSF46894">
    <property type="entry name" value="C-terminal effector domain of the bipartite response regulators"/>
    <property type="match status" value="1"/>
</dbReference>
<dbReference type="Pfam" id="PF00072">
    <property type="entry name" value="Response_reg"/>
    <property type="match status" value="1"/>
</dbReference>
<dbReference type="CDD" id="cd17535">
    <property type="entry name" value="REC_NarL-like"/>
    <property type="match status" value="1"/>
</dbReference>
<evidence type="ECO:0000256" key="3">
    <source>
        <dbReference type="PROSITE-ProRule" id="PRU00169"/>
    </source>
</evidence>
<keyword evidence="2 6" id="KW-0238">DNA-binding</keyword>
<evidence type="ECO:0000259" key="5">
    <source>
        <dbReference type="PROSITE" id="PS50110"/>
    </source>
</evidence>
<gene>
    <name evidence="6" type="ORF">SAMN05660413_02256</name>
</gene>
<organism evidence="6 7">
    <name type="scientific">Salegentibacter flavus</name>
    <dbReference type="NCBI Taxonomy" id="287099"/>
    <lineage>
        <taxon>Bacteria</taxon>
        <taxon>Pseudomonadati</taxon>
        <taxon>Bacteroidota</taxon>
        <taxon>Flavobacteriia</taxon>
        <taxon>Flavobacteriales</taxon>
        <taxon>Flavobacteriaceae</taxon>
        <taxon>Salegentibacter</taxon>
    </lineage>
</organism>
<evidence type="ECO:0000256" key="1">
    <source>
        <dbReference type="ARBA" id="ARBA00022553"/>
    </source>
</evidence>
<dbReference type="InterPro" id="IPR039420">
    <property type="entry name" value="WalR-like"/>
</dbReference>
<dbReference type="EMBL" id="FOVL01000014">
    <property type="protein sequence ID" value="SFN71688.1"/>
    <property type="molecule type" value="Genomic_DNA"/>
</dbReference>
<name>A0A1I5BAD7_9FLAO</name>
<dbReference type="GO" id="GO:0006355">
    <property type="term" value="P:regulation of DNA-templated transcription"/>
    <property type="evidence" value="ECO:0007669"/>
    <property type="project" value="InterPro"/>
</dbReference>
<evidence type="ECO:0000313" key="7">
    <source>
        <dbReference type="Proteomes" id="UP000199153"/>
    </source>
</evidence>
<dbReference type="STRING" id="287099.SAMN05660413_02256"/>
<dbReference type="InterPro" id="IPR001789">
    <property type="entry name" value="Sig_transdc_resp-reg_receiver"/>
</dbReference>
<reference evidence="6 7" key="1">
    <citation type="submission" date="2016-10" db="EMBL/GenBank/DDBJ databases">
        <authorList>
            <person name="de Groot N.N."/>
        </authorList>
    </citation>
    <scope>NUCLEOTIDE SEQUENCE [LARGE SCALE GENOMIC DNA]</scope>
    <source>
        <strain evidence="6 7">DSM 17794</strain>
    </source>
</reference>
<keyword evidence="7" id="KW-1185">Reference proteome</keyword>
<dbReference type="GO" id="GO:0000160">
    <property type="term" value="P:phosphorelay signal transduction system"/>
    <property type="evidence" value="ECO:0007669"/>
    <property type="project" value="InterPro"/>
</dbReference>
<dbReference type="SMART" id="SM00421">
    <property type="entry name" value="HTH_LUXR"/>
    <property type="match status" value="1"/>
</dbReference>
<dbReference type="InterPro" id="IPR011006">
    <property type="entry name" value="CheY-like_superfamily"/>
</dbReference>
<dbReference type="PRINTS" id="PR00038">
    <property type="entry name" value="HTHLUXR"/>
</dbReference>
<dbReference type="RefSeq" id="WP_093409641.1">
    <property type="nucleotide sequence ID" value="NZ_FOVL01000014.1"/>
</dbReference>
<dbReference type="PROSITE" id="PS50110">
    <property type="entry name" value="RESPONSE_REGULATORY"/>
    <property type="match status" value="1"/>
</dbReference>
<proteinExistence type="predicted"/>
<evidence type="ECO:0000259" key="4">
    <source>
        <dbReference type="PROSITE" id="PS50043"/>
    </source>
</evidence>
<feature type="modified residue" description="4-aspartylphosphate" evidence="3">
    <location>
        <position position="55"/>
    </location>
</feature>
<dbReference type="GO" id="GO:0003677">
    <property type="term" value="F:DNA binding"/>
    <property type="evidence" value="ECO:0007669"/>
    <property type="project" value="UniProtKB-KW"/>
</dbReference>
<dbReference type="InterPro" id="IPR016032">
    <property type="entry name" value="Sig_transdc_resp-reg_C-effctor"/>
</dbReference>
<dbReference type="AlphaFoldDB" id="A0A1I5BAD7"/>